<keyword evidence="1" id="KW-1133">Transmembrane helix</keyword>
<proteinExistence type="predicted"/>
<dbReference type="AlphaFoldDB" id="X0X7Y2"/>
<feature type="transmembrane region" description="Helical" evidence="1">
    <location>
        <begin position="25"/>
        <end position="43"/>
    </location>
</feature>
<name>X0X7Y2_9ZZZZ</name>
<keyword evidence="1" id="KW-0812">Transmembrane</keyword>
<comment type="caution">
    <text evidence="2">The sequence shown here is derived from an EMBL/GenBank/DDBJ whole genome shotgun (WGS) entry which is preliminary data.</text>
</comment>
<organism evidence="2">
    <name type="scientific">marine sediment metagenome</name>
    <dbReference type="NCBI Taxonomy" id="412755"/>
    <lineage>
        <taxon>unclassified sequences</taxon>
        <taxon>metagenomes</taxon>
        <taxon>ecological metagenomes</taxon>
    </lineage>
</organism>
<gene>
    <name evidence="2" type="ORF">S01H1_65725</name>
</gene>
<evidence type="ECO:0000313" key="2">
    <source>
        <dbReference type="EMBL" id="GAG39349.1"/>
    </source>
</evidence>
<accession>X0X7Y2</accession>
<sequence length="173" mass="18499">MQTLPASSGLGETLGSVWIQYLNMMLPYSFALIFVSIGFLLSLNSAAQGANFAVSAAKWSGAAAVGAAKFAGRKTKTFVREKTPAKFRETLSKLATKEKPFARTETDFDRKGIAGWGIRAGKAIGRAGAALPFATPALRKIGEMAIPETELAEINQEKEKIKKEIKTPAGYVA</sequence>
<protein>
    <submittedName>
        <fullName evidence="2">Uncharacterized protein</fullName>
    </submittedName>
</protein>
<keyword evidence="1" id="KW-0472">Membrane</keyword>
<dbReference type="EMBL" id="BARS01043411">
    <property type="protein sequence ID" value="GAG39349.1"/>
    <property type="molecule type" value="Genomic_DNA"/>
</dbReference>
<evidence type="ECO:0000256" key="1">
    <source>
        <dbReference type="SAM" id="Phobius"/>
    </source>
</evidence>
<reference evidence="2" key="1">
    <citation type="journal article" date="2014" name="Front. Microbiol.">
        <title>High frequency of phylogenetically diverse reductive dehalogenase-homologous genes in deep subseafloor sedimentary metagenomes.</title>
        <authorList>
            <person name="Kawai M."/>
            <person name="Futagami T."/>
            <person name="Toyoda A."/>
            <person name="Takaki Y."/>
            <person name="Nishi S."/>
            <person name="Hori S."/>
            <person name="Arai W."/>
            <person name="Tsubouchi T."/>
            <person name="Morono Y."/>
            <person name="Uchiyama I."/>
            <person name="Ito T."/>
            <person name="Fujiyama A."/>
            <person name="Inagaki F."/>
            <person name="Takami H."/>
        </authorList>
    </citation>
    <scope>NUCLEOTIDE SEQUENCE</scope>
    <source>
        <strain evidence="2">Expedition CK06-06</strain>
    </source>
</reference>
<feature type="non-terminal residue" evidence="2">
    <location>
        <position position="173"/>
    </location>
</feature>